<dbReference type="Proteomes" id="UP000177230">
    <property type="component" value="Unassembled WGS sequence"/>
</dbReference>
<organism evidence="11 12">
    <name type="scientific">Candidatus Edwardsbacteria bacterium GWF2_54_11</name>
    <dbReference type="NCBI Taxonomy" id="1817851"/>
    <lineage>
        <taxon>Bacteria</taxon>
        <taxon>Candidatus Edwardsiibacteriota</taxon>
    </lineage>
</organism>
<sequence length="222" mass="23822">MKVDDQVLIKICYIVSAYLAGGVPFGFLAGKVFKKIDIREHGSRNLGATNVFRVVGKGPGLAVYLLDALKGFTPVLISKMVWPSASIPGQWFYIAVGLAAILGHVFTPYLRFKGGKGVATASGVLLALEPAATLIALAAFIAALSAFGYVSLGSIIASLIFPMSAAVIRIVQNQNPLVPIVALGWLITILIMLTHKKNIIRLLNGTENKFRFKKDKLPSDNK</sequence>
<evidence type="ECO:0000256" key="1">
    <source>
        <dbReference type="ARBA" id="ARBA00022475"/>
    </source>
</evidence>
<evidence type="ECO:0000256" key="7">
    <source>
        <dbReference type="ARBA" id="ARBA00023136"/>
    </source>
</evidence>
<evidence type="ECO:0000256" key="8">
    <source>
        <dbReference type="ARBA" id="ARBA00023209"/>
    </source>
</evidence>
<comment type="subcellular location">
    <subcellularLocation>
        <location evidence="10">Cell membrane</location>
        <topology evidence="10">Multi-pass membrane protein</topology>
    </subcellularLocation>
</comment>
<evidence type="ECO:0000313" key="11">
    <source>
        <dbReference type="EMBL" id="OGF13367.1"/>
    </source>
</evidence>
<comment type="similarity">
    <text evidence="10">Belongs to the PlsY family.</text>
</comment>
<evidence type="ECO:0000256" key="9">
    <source>
        <dbReference type="ARBA" id="ARBA00023264"/>
    </source>
</evidence>
<evidence type="ECO:0000256" key="3">
    <source>
        <dbReference type="ARBA" id="ARBA00022679"/>
    </source>
</evidence>
<keyword evidence="6 10" id="KW-0443">Lipid metabolism</keyword>
<reference evidence="11 12" key="1">
    <citation type="journal article" date="2016" name="Nat. Commun.">
        <title>Thousands of microbial genomes shed light on interconnected biogeochemical processes in an aquifer system.</title>
        <authorList>
            <person name="Anantharaman K."/>
            <person name="Brown C.T."/>
            <person name="Hug L.A."/>
            <person name="Sharon I."/>
            <person name="Castelle C.J."/>
            <person name="Probst A.J."/>
            <person name="Thomas B.C."/>
            <person name="Singh A."/>
            <person name="Wilkins M.J."/>
            <person name="Karaoz U."/>
            <person name="Brodie E.L."/>
            <person name="Williams K.H."/>
            <person name="Hubbard S.S."/>
            <person name="Banfield J.F."/>
        </authorList>
    </citation>
    <scope>NUCLEOTIDE SEQUENCE [LARGE SCALE GENOMIC DNA]</scope>
</reference>
<keyword evidence="8 10" id="KW-0594">Phospholipid biosynthesis</keyword>
<dbReference type="HAMAP" id="MF_01043">
    <property type="entry name" value="PlsY"/>
    <property type="match status" value="1"/>
</dbReference>
<comment type="caution">
    <text evidence="11">The sequence shown here is derived from an EMBL/GenBank/DDBJ whole genome shotgun (WGS) entry which is preliminary data.</text>
</comment>
<comment type="pathway">
    <text evidence="10">Lipid metabolism; phospholipid metabolism.</text>
</comment>
<feature type="transmembrane region" description="Helical" evidence="10">
    <location>
        <begin position="177"/>
        <end position="194"/>
    </location>
</feature>
<dbReference type="GO" id="GO:0008654">
    <property type="term" value="P:phospholipid biosynthetic process"/>
    <property type="evidence" value="ECO:0007669"/>
    <property type="project" value="UniProtKB-UniRule"/>
</dbReference>
<comment type="subunit">
    <text evidence="10">Probably interacts with PlsX.</text>
</comment>
<feature type="transmembrane region" description="Helical" evidence="10">
    <location>
        <begin position="149"/>
        <end position="171"/>
    </location>
</feature>
<feature type="transmembrane region" description="Helical" evidence="10">
    <location>
        <begin position="6"/>
        <end position="29"/>
    </location>
</feature>
<evidence type="ECO:0000256" key="4">
    <source>
        <dbReference type="ARBA" id="ARBA00022692"/>
    </source>
</evidence>
<proteinExistence type="inferred from homology"/>
<evidence type="ECO:0000256" key="5">
    <source>
        <dbReference type="ARBA" id="ARBA00022989"/>
    </source>
</evidence>
<dbReference type="InterPro" id="IPR003811">
    <property type="entry name" value="G3P_acylTferase_PlsY"/>
</dbReference>
<keyword evidence="5 10" id="KW-1133">Transmembrane helix</keyword>
<dbReference type="SMART" id="SM01207">
    <property type="entry name" value="G3P_acyltransf"/>
    <property type="match status" value="1"/>
</dbReference>
<dbReference type="PANTHER" id="PTHR30309:SF0">
    <property type="entry name" value="GLYCEROL-3-PHOSPHATE ACYLTRANSFERASE-RELATED"/>
    <property type="match status" value="1"/>
</dbReference>
<keyword evidence="4 10" id="KW-0812">Transmembrane</keyword>
<dbReference type="GO" id="GO:0043772">
    <property type="term" value="F:acyl-phosphate glycerol-3-phosphate acyltransferase activity"/>
    <property type="evidence" value="ECO:0007669"/>
    <property type="project" value="UniProtKB-UniRule"/>
</dbReference>
<dbReference type="Pfam" id="PF02660">
    <property type="entry name" value="G3P_acyltransf"/>
    <property type="match status" value="1"/>
</dbReference>
<keyword evidence="3 10" id="KW-0808">Transferase</keyword>
<keyword evidence="11" id="KW-0012">Acyltransferase</keyword>
<keyword evidence="2 10" id="KW-0444">Lipid biosynthesis</keyword>
<evidence type="ECO:0000256" key="6">
    <source>
        <dbReference type="ARBA" id="ARBA00023098"/>
    </source>
</evidence>
<comment type="catalytic activity">
    <reaction evidence="10">
        <text>an acyl phosphate + sn-glycerol 3-phosphate = a 1-acyl-sn-glycero-3-phosphate + phosphate</text>
        <dbReference type="Rhea" id="RHEA:34075"/>
        <dbReference type="ChEBI" id="CHEBI:43474"/>
        <dbReference type="ChEBI" id="CHEBI:57597"/>
        <dbReference type="ChEBI" id="CHEBI:57970"/>
        <dbReference type="ChEBI" id="CHEBI:59918"/>
        <dbReference type="EC" id="2.3.1.275"/>
    </reaction>
</comment>
<dbReference type="GO" id="GO:0005886">
    <property type="term" value="C:plasma membrane"/>
    <property type="evidence" value="ECO:0007669"/>
    <property type="project" value="UniProtKB-SubCell"/>
</dbReference>
<feature type="transmembrane region" description="Helical" evidence="10">
    <location>
        <begin position="118"/>
        <end position="142"/>
    </location>
</feature>
<accession>A0A1F5RFT9</accession>
<feature type="transmembrane region" description="Helical" evidence="10">
    <location>
        <begin position="91"/>
        <end position="112"/>
    </location>
</feature>
<keyword evidence="9 10" id="KW-1208">Phospholipid metabolism</keyword>
<name>A0A1F5RFT9_9BACT</name>
<dbReference type="EMBL" id="MFFM01000020">
    <property type="protein sequence ID" value="OGF13367.1"/>
    <property type="molecule type" value="Genomic_DNA"/>
</dbReference>
<evidence type="ECO:0000256" key="10">
    <source>
        <dbReference type="HAMAP-Rule" id="MF_01043"/>
    </source>
</evidence>
<comment type="function">
    <text evidence="10">Catalyzes the transfer of an acyl group from acyl-phosphate (acyl-PO(4)) to glycerol-3-phosphate (G3P) to form lysophosphatidic acid (LPA). This enzyme utilizes acyl-phosphate as fatty acyl donor, but not acyl-CoA or acyl-ACP.</text>
</comment>
<protein>
    <recommendedName>
        <fullName evidence="10">Glycerol-3-phosphate acyltransferase</fullName>
    </recommendedName>
    <alternativeName>
        <fullName evidence="10">Acyl-PO4 G3P acyltransferase</fullName>
    </alternativeName>
    <alternativeName>
        <fullName evidence="10">Acyl-phosphate--glycerol-3-phosphate acyltransferase</fullName>
    </alternativeName>
    <alternativeName>
        <fullName evidence="10">G3P acyltransferase</fullName>
        <shortName evidence="10">GPAT</shortName>
        <ecNumber evidence="10">2.3.1.275</ecNumber>
    </alternativeName>
    <alternativeName>
        <fullName evidence="10">Lysophosphatidic acid synthase</fullName>
        <shortName evidence="10">LPA synthase</shortName>
    </alternativeName>
</protein>
<dbReference type="EC" id="2.3.1.275" evidence="10"/>
<dbReference type="PANTHER" id="PTHR30309">
    <property type="entry name" value="INNER MEMBRANE PROTEIN YGIH"/>
    <property type="match status" value="1"/>
</dbReference>
<evidence type="ECO:0000313" key="12">
    <source>
        <dbReference type="Proteomes" id="UP000177230"/>
    </source>
</evidence>
<dbReference type="AlphaFoldDB" id="A0A1F5RFT9"/>
<dbReference type="NCBIfam" id="TIGR00023">
    <property type="entry name" value="glycerol-3-phosphate 1-O-acyltransferase PlsY"/>
    <property type="match status" value="1"/>
</dbReference>
<dbReference type="UniPathway" id="UPA00085"/>
<keyword evidence="1 10" id="KW-1003">Cell membrane</keyword>
<evidence type="ECO:0000256" key="2">
    <source>
        <dbReference type="ARBA" id="ARBA00022516"/>
    </source>
</evidence>
<keyword evidence="7 10" id="KW-0472">Membrane</keyword>
<gene>
    <name evidence="10" type="primary">plsY</name>
    <name evidence="11" type="ORF">A2024_00155</name>
</gene>